<keyword evidence="1" id="KW-0732">Signal</keyword>
<evidence type="ECO:0008006" key="4">
    <source>
        <dbReference type="Google" id="ProtNLM"/>
    </source>
</evidence>
<dbReference type="RefSeq" id="WP_394338215.1">
    <property type="nucleotide sequence ID" value="NZ_QLSZ01000001.1"/>
</dbReference>
<dbReference type="Pfam" id="PF19264">
    <property type="entry name" value="DUF5907"/>
    <property type="match status" value="1"/>
</dbReference>
<dbReference type="InterPro" id="IPR045571">
    <property type="entry name" value="DUF5907"/>
</dbReference>
<dbReference type="AlphaFoldDB" id="A0A328YR92"/>
<keyword evidence="3" id="KW-1185">Reference proteome</keyword>
<gene>
    <name evidence="2" type="ORF">CLV55_10110</name>
</gene>
<sequence>MNKKVIITLFVLAAFYSVSLKAQVNTNQVPQNAISGENAFIDASTNFNDANSLGKGLVFPRTDLTAWEFKTDALDGIMFPNAFDGMIVYNTATGNTPSGQGDVVAVTPGFYYFFNPDGNFDITTGHWVRIGGADQSHSLVSGAGTPDNNSGTNGDFFIDTTNNVIYGPKAAGVWPPTGTSLVGPAGAQGQPGATGADGQNTYQIWLSQGNSGTISQFLDSLKGVAGTNGATWNSGAGIPSDALGSNGDYYLNTTTNDVYLKTADTYSIITNIKGATGPAGSNATVTGTAPIDVTSGVVSINDSGITTTKLADNSVTSAKILDGTIVDADISDSASISDTKLATISAVGKVANSATTATSTNTPSTIVLRDASGNFSAGSITATNISGNGSGLTNVTASGFSGTLGVSNGGTGTTTSTGTGSVVLSNSPTLVTPNLGTPTTLVGTNITGTAADLSIGGNAATATTAGNVTGTVAIVNGGTGATTSSGALTNLGAQSTSNLSSNVTTDTGSTTKYPSVSAVESYVGTQITSNVTPDATSTIKGKIQLAGDLSGTAASPLVAAGAIDNSKISSIAAIADTKLATISTSGKVANSATTATAVKTPGTIVLRDASGNFSAETITGNLVGNASTATTATNTAVTDDTATAVAVYPTFVTGTTGNLPQKIS</sequence>
<dbReference type="Proteomes" id="UP000248840">
    <property type="component" value="Unassembled WGS sequence"/>
</dbReference>
<feature type="chain" id="PRO_5016312184" description="Collagen triple helix repeat protein" evidence="1">
    <location>
        <begin position="23"/>
        <end position="664"/>
    </location>
</feature>
<proteinExistence type="predicted"/>
<comment type="caution">
    <text evidence="2">The sequence shown here is derived from an EMBL/GenBank/DDBJ whole genome shotgun (WGS) entry which is preliminary data.</text>
</comment>
<dbReference type="EMBL" id="QLSZ01000001">
    <property type="protein sequence ID" value="RAR75315.1"/>
    <property type="molecule type" value="Genomic_DNA"/>
</dbReference>
<name>A0A328YR92_9FLAO</name>
<feature type="signal peptide" evidence="1">
    <location>
        <begin position="1"/>
        <end position="22"/>
    </location>
</feature>
<accession>A0A328YR92</accession>
<reference evidence="2 3" key="1">
    <citation type="submission" date="2018-06" db="EMBL/GenBank/DDBJ databases">
        <title>Genomic Encyclopedia of Archaeal and Bacterial Type Strains, Phase II (KMG-II): from individual species to whole genera.</title>
        <authorList>
            <person name="Goeker M."/>
        </authorList>
    </citation>
    <scope>NUCLEOTIDE SEQUENCE [LARGE SCALE GENOMIC DNA]</scope>
    <source>
        <strain evidence="2 3">DSM 25663</strain>
    </source>
</reference>
<protein>
    <recommendedName>
        <fullName evidence="4">Collagen triple helix repeat protein</fullName>
    </recommendedName>
</protein>
<evidence type="ECO:0000256" key="1">
    <source>
        <dbReference type="SAM" id="SignalP"/>
    </source>
</evidence>
<evidence type="ECO:0000313" key="3">
    <source>
        <dbReference type="Proteomes" id="UP000248840"/>
    </source>
</evidence>
<organism evidence="2 3">
    <name type="scientific">Flavobacterium aciduliphilum</name>
    <dbReference type="NCBI Taxonomy" id="1101402"/>
    <lineage>
        <taxon>Bacteria</taxon>
        <taxon>Pseudomonadati</taxon>
        <taxon>Bacteroidota</taxon>
        <taxon>Flavobacteriia</taxon>
        <taxon>Flavobacteriales</taxon>
        <taxon>Flavobacteriaceae</taxon>
        <taxon>Flavobacterium</taxon>
    </lineage>
</organism>
<evidence type="ECO:0000313" key="2">
    <source>
        <dbReference type="EMBL" id="RAR75315.1"/>
    </source>
</evidence>
<feature type="non-terminal residue" evidence="2">
    <location>
        <position position="664"/>
    </location>
</feature>